<dbReference type="AlphaFoldDB" id="A0A6J2JDM5"/>
<feature type="region of interest" description="Disordered" evidence="1">
    <location>
        <begin position="233"/>
        <end position="295"/>
    </location>
</feature>
<keyword evidence="2" id="KW-1185">Reference proteome</keyword>
<dbReference type="RefSeq" id="XP_028027580.1">
    <property type="nucleotide sequence ID" value="XM_028171779.1"/>
</dbReference>
<dbReference type="InterPro" id="IPR021109">
    <property type="entry name" value="Peptidase_aspartic_dom_sf"/>
</dbReference>
<protein>
    <submittedName>
        <fullName evidence="3">Uncharacterized protein LOC114241061</fullName>
    </submittedName>
</protein>
<dbReference type="Gene3D" id="4.10.60.10">
    <property type="entry name" value="Zinc finger, CCHC-type"/>
    <property type="match status" value="1"/>
</dbReference>
<evidence type="ECO:0000313" key="2">
    <source>
        <dbReference type="Proteomes" id="UP000504629"/>
    </source>
</evidence>
<dbReference type="Proteomes" id="UP000504629">
    <property type="component" value="Unplaced"/>
</dbReference>
<dbReference type="OrthoDB" id="425619at2759"/>
<dbReference type="KEGG" id="bman:114241061"/>
<reference evidence="3" key="1">
    <citation type="submission" date="2025-08" db="UniProtKB">
        <authorList>
            <consortium name="RefSeq"/>
        </authorList>
    </citation>
    <scope>IDENTIFICATION</scope>
    <source>
        <tissue evidence="3">Silk gland</tissue>
    </source>
</reference>
<evidence type="ECO:0000256" key="1">
    <source>
        <dbReference type="SAM" id="MobiDB-lite"/>
    </source>
</evidence>
<dbReference type="GeneID" id="114241061"/>
<gene>
    <name evidence="3" type="primary">LOC114241061</name>
</gene>
<name>A0A6J2JDM5_BOMMA</name>
<proteinExistence type="predicted"/>
<organism evidence="2 3">
    <name type="scientific">Bombyx mandarina</name>
    <name type="common">Wild silk moth</name>
    <name type="synonym">Wild silkworm</name>
    <dbReference type="NCBI Taxonomy" id="7092"/>
    <lineage>
        <taxon>Eukaryota</taxon>
        <taxon>Metazoa</taxon>
        <taxon>Ecdysozoa</taxon>
        <taxon>Arthropoda</taxon>
        <taxon>Hexapoda</taxon>
        <taxon>Insecta</taxon>
        <taxon>Pterygota</taxon>
        <taxon>Neoptera</taxon>
        <taxon>Endopterygota</taxon>
        <taxon>Lepidoptera</taxon>
        <taxon>Glossata</taxon>
        <taxon>Ditrysia</taxon>
        <taxon>Bombycoidea</taxon>
        <taxon>Bombycidae</taxon>
        <taxon>Bombycinae</taxon>
        <taxon>Bombyx</taxon>
    </lineage>
</organism>
<feature type="compositionally biased region" description="Low complexity" evidence="1">
    <location>
        <begin position="16"/>
        <end position="31"/>
    </location>
</feature>
<sequence>MPPKKMPNSEERDARAASPPHAPSSDAPPASVCFRPEDITMLIDTLQRTQLDAFRELLDSVRQSATPTFDHRPANNFSRCKSVFSGRADESVEGFIDAIESYRDAANVPDDVAVKGISMLLTHTAATWWQGIKHQVSTWEDVISNLRSAFGDRRPPHRIYVDLFADGQQPMEKTDLFVARARALLAKLPRGDLCEKVELDMIYGLLHHKIRKRLRREEITSFNVLLQKARSIEDSTKEAHTSNAVAETSKGAAAAARARLEPPRPATQRVPTAAVEVSPRQRSSGDNADATPTAEKPEKRRYCVYCKSYGHTRDQCRKLLLKQTANDSNDNVVSKVNNIKCYGCGASGVIRSNCSKCSSNFSAVDFIQIPRTRSRGTTTAETSAVGKPSAQVSNLASLPMVFTGAVPDLFLSSSVHTERPNYVNSSLHTAQISLVSCNNVSTPPVNNNFARKCNVNSSHKRVDKQIVSNLPRSDDTPLFTYLSRPVKQGECFNRTHVPSELKSVSPREFCVNQCVVNNRHKWKTKRSRQCPSRGPLPTRATMIFSGQNQKFDNKSRVTKNFSGHNLESCAPVKGTTNFNCDSFVTFSSVTSSQNGNARRPILGIEILGIRGRGLIDTAAKRTVAGSSLYALLQQHNQPFVRSSIRVKLADGSIQTRQMLSTTLDVKLLPGKVIPMEFVVFPDAQDNDTLLGVDFLVAAGLAIDFHTSTWRYHGSERVFPLEFEYPSDLTPCSAADFLREDEGTMLCPPER</sequence>
<accession>A0A6J2JDM5</accession>
<dbReference type="Gene3D" id="2.40.70.10">
    <property type="entry name" value="Acid Proteases"/>
    <property type="match status" value="1"/>
</dbReference>
<feature type="region of interest" description="Disordered" evidence="1">
    <location>
        <begin position="1"/>
        <end position="31"/>
    </location>
</feature>
<evidence type="ECO:0000313" key="3">
    <source>
        <dbReference type="RefSeq" id="XP_028027580.1"/>
    </source>
</evidence>
<dbReference type="SUPFAM" id="SSF50630">
    <property type="entry name" value="Acid proteases"/>
    <property type="match status" value="1"/>
</dbReference>